<comment type="cofactor">
    <cofactor evidence="1">
        <name>Ca(2+)</name>
        <dbReference type="ChEBI" id="CHEBI:29108"/>
    </cofactor>
</comment>
<dbReference type="SUPFAM" id="SSF52743">
    <property type="entry name" value="Subtilisin-like"/>
    <property type="match status" value="1"/>
</dbReference>
<comment type="similarity">
    <text evidence="8">Belongs to the peptidase S8 family.</text>
</comment>
<keyword evidence="4" id="KW-0378">Hydrolase</keyword>
<dbReference type="Proteomes" id="UP000648801">
    <property type="component" value="Unassembled WGS sequence"/>
</dbReference>
<evidence type="ECO:0000313" key="12">
    <source>
        <dbReference type="Proteomes" id="UP000648801"/>
    </source>
</evidence>
<dbReference type="Gene3D" id="3.40.50.200">
    <property type="entry name" value="Peptidase S8/S53 domain"/>
    <property type="match status" value="1"/>
</dbReference>
<name>A0A916RQR4_9BACT</name>
<dbReference type="InterPro" id="IPR050819">
    <property type="entry name" value="Tripeptidyl-peptidase_I"/>
</dbReference>
<feature type="region of interest" description="Disordered" evidence="9">
    <location>
        <begin position="541"/>
        <end position="562"/>
    </location>
</feature>
<dbReference type="InterPro" id="IPR030400">
    <property type="entry name" value="Sedolisin_dom"/>
</dbReference>
<comment type="caution">
    <text evidence="8">Lacks conserved residue(s) required for the propagation of feature annotation.</text>
</comment>
<organism evidence="11 12">
    <name type="scientific">Edaphobacter acidisoli</name>
    <dbReference type="NCBI Taxonomy" id="2040573"/>
    <lineage>
        <taxon>Bacteria</taxon>
        <taxon>Pseudomonadati</taxon>
        <taxon>Acidobacteriota</taxon>
        <taxon>Terriglobia</taxon>
        <taxon>Terriglobales</taxon>
        <taxon>Acidobacteriaceae</taxon>
        <taxon>Edaphobacter</taxon>
    </lineage>
</organism>
<keyword evidence="6" id="KW-0106">Calcium</keyword>
<dbReference type="Pfam" id="PF09286">
    <property type="entry name" value="Pro-kuma_activ"/>
    <property type="match status" value="1"/>
</dbReference>
<evidence type="ECO:0000256" key="9">
    <source>
        <dbReference type="SAM" id="MobiDB-lite"/>
    </source>
</evidence>
<reference evidence="11" key="1">
    <citation type="journal article" date="2014" name="Int. J. Syst. Evol. Microbiol.">
        <title>Complete genome sequence of Corynebacterium casei LMG S-19264T (=DSM 44701T), isolated from a smear-ripened cheese.</title>
        <authorList>
            <consortium name="US DOE Joint Genome Institute (JGI-PGF)"/>
            <person name="Walter F."/>
            <person name="Albersmeier A."/>
            <person name="Kalinowski J."/>
            <person name="Ruckert C."/>
        </authorList>
    </citation>
    <scope>NUCLEOTIDE SEQUENCE</scope>
    <source>
        <strain evidence="11">CGMCC 1.15447</strain>
    </source>
</reference>
<evidence type="ECO:0000256" key="2">
    <source>
        <dbReference type="ARBA" id="ARBA00022670"/>
    </source>
</evidence>
<keyword evidence="7" id="KW-0865">Zymogen</keyword>
<dbReference type="InterPro" id="IPR015366">
    <property type="entry name" value="S53_propep"/>
</dbReference>
<dbReference type="RefSeq" id="WP_188758690.1">
    <property type="nucleotide sequence ID" value="NZ_BMJB01000001.1"/>
</dbReference>
<comment type="caution">
    <text evidence="11">The sequence shown here is derived from an EMBL/GenBank/DDBJ whole genome shotgun (WGS) entry which is preliminary data.</text>
</comment>
<dbReference type="GO" id="GO:0046872">
    <property type="term" value="F:metal ion binding"/>
    <property type="evidence" value="ECO:0007669"/>
    <property type="project" value="UniProtKB-KW"/>
</dbReference>
<feature type="domain" description="Peptidase S53" evidence="10">
    <location>
        <begin position="199"/>
        <end position="543"/>
    </location>
</feature>
<reference evidence="11" key="2">
    <citation type="submission" date="2020-09" db="EMBL/GenBank/DDBJ databases">
        <authorList>
            <person name="Sun Q."/>
            <person name="Zhou Y."/>
        </authorList>
    </citation>
    <scope>NUCLEOTIDE SEQUENCE</scope>
    <source>
        <strain evidence="11">CGMCC 1.15447</strain>
    </source>
</reference>
<evidence type="ECO:0000256" key="7">
    <source>
        <dbReference type="ARBA" id="ARBA00023145"/>
    </source>
</evidence>
<feature type="region of interest" description="Disordered" evidence="9">
    <location>
        <begin position="1"/>
        <end position="31"/>
    </location>
</feature>
<evidence type="ECO:0000256" key="8">
    <source>
        <dbReference type="PROSITE-ProRule" id="PRU01240"/>
    </source>
</evidence>
<dbReference type="CDD" id="cd04056">
    <property type="entry name" value="Peptidases_S53"/>
    <property type="match status" value="1"/>
</dbReference>
<dbReference type="InterPro" id="IPR036852">
    <property type="entry name" value="Peptidase_S8/S53_dom_sf"/>
</dbReference>
<dbReference type="SUPFAM" id="SSF54897">
    <property type="entry name" value="Protease propeptides/inhibitors"/>
    <property type="match status" value="1"/>
</dbReference>
<dbReference type="PANTHER" id="PTHR14218">
    <property type="entry name" value="PROTEASE S8 TRIPEPTIDYL PEPTIDASE I CLN2"/>
    <property type="match status" value="1"/>
</dbReference>
<dbReference type="CDD" id="cd11377">
    <property type="entry name" value="Pro-peptidase_S53"/>
    <property type="match status" value="1"/>
</dbReference>
<keyword evidence="3" id="KW-0479">Metal-binding</keyword>
<evidence type="ECO:0000256" key="1">
    <source>
        <dbReference type="ARBA" id="ARBA00001913"/>
    </source>
</evidence>
<evidence type="ECO:0000256" key="3">
    <source>
        <dbReference type="ARBA" id="ARBA00022723"/>
    </source>
</evidence>
<evidence type="ECO:0000256" key="6">
    <source>
        <dbReference type="ARBA" id="ARBA00022837"/>
    </source>
</evidence>
<evidence type="ECO:0000259" key="10">
    <source>
        <dbReference type="PROSITE" id="PS51695"/>
    </source>
</evidence>
<evidence type="ECO:0000256" key="5">
    <source>
        <dbReference type="ARBA" id="ARBA00022825"/>
    </source>
</evidence>
<dbReference type="PANTHER" id="PTHR14218:SF15">
    <property type="entry name" value="TRIPEPTIDYL-PEPTIDASE 1"/>
    <property type="match status" value="1"/>
</dbReference>
<dbReference type="PROSITE" id="PS51892">
    <property type="entry name" value="SUBTILASE"/>
    <property type="match status" value="1"/>
</dbReference>
<dbReference type="GO" id="GO:0004252">
    <property type="term" value="F:serine-type endopeptidase activity"/>
    <property type="evidence" value="ECO:0007669"/>
    <property type="project" value="InterPro"/>
</dbReference>
<feature type="compositionally biased region" description="Polar residues" evidence="9">
    <location>
        <begin position="549"/>
        <end position="562"/>
    </location>
</feature>
<dbReference type="PROSITE" id="PS51695">
    <property type="entry name" value="SEDOLISIN"/>
    <property type="match status" value="1"/>
</dbReference>
<keyword evidence="5" id="KW-0720">Serine protease</keyword>
<dbReference type="SMART" id="SM00944">
    <property type="entry name" value="Pro-kuma_activ"/>
    <property type="match status" value="1"/>
</dbReference>
<dbReference type="AlphaFoldDB" id="A0A916RQR4"/>
<protein>
    <submittedName>
        <fullName evidence="11">Kumamolisin</fullName>
    </submittedName>
</protein>
<gene>
    <name evidence="11" type="ORF">GCM10011507_15460</name>
</gene>
<dbReference type="GO" id="GO:0008240">
    <property type="term" value="F:tripeptidyl-peptidase activity"/>
    <property type="evidence" value="ECO:0007669"/>
    <property type="project" value="TreeGrafter"/>
</dbReference>
<dbReference type="GO" id="GO:0006508">
    <property type="term" value="P:proteolysis"/>
    <property type="evidence" value="ECO:0007669"/>
    <property type="project" value="UniProtKB-KW"/>
</dbReference>
<evidence type="ECO:0000256" key="4">
    <source>
        <dbReference type="ARBA" id="ARBA00022801"/>
    </source>
</evidence>
<sequence>MATRKSTPRAISQPRIVLPGSEKAPLTNQPAEVPLSPGKKITVSIIVKCRQQLKVANFLGAKRLTRAKFRQQYGADSGTVKLIRSFAKEYGLTISPDTPAPECRTVKLTGTVANFERAFGVTLTHRSFQGNTYRVREGSITLPAELAGHVEAVLGLDNRPQAEPHFRIAGERGNAAARAAQGTGFATPHALPAASASTSYTPPQIAQLYQFPANATAKGQTIGIIELGGGYRTTDLASYFKSLGQTTPKVTAVSVDGGKNSPSNANSADGEVMLDIEVAAAVAPGANIAVYFAPNTDQGFVDAVTTAVHDSANNPSVISISWGSAEANWTQQAMTALDSACQAAAALGITITVAAGDNGSTDGGTGNNVDFPASSPHVLGCGGTKLEGNGSTISSEVVWNELSSNEGATGGGVSNVFALPTWQTGANVPKPTTSAGGRGVPDVAGNADPSTGYNVLVDGQSLVIGGTSAVAPLWAGLIAVANAQNGKSAGFLQPQIYKANSQSAFRDVTSGNNGAFSAGPGWDACTGLGSPIANRLIAAVAPSKASKPGRQTKTSGKSARPA</sequence>
<accession>A0A916RQR4</accession>
<evidence type="ECO:0000313" key="11">
    <source>
        <dbReference type="EMBL" id="GGA64725.1"/>
    </source>
</evidence>
<keyword evidence="2" id="KW-0645">Protease</keyword>
<keyword evidence="12" id="KW-1185">Reference proteome</keyword>
<proteinExistence type="inferred from homology"/>
<dbReference type="EMBL" id="BMJB01000001">
    <property type="protein sequence ID" value="GGA64725.1"/>
    <property type="molecule type" value="Genomic_DNA"/>
</dbReference>